<keyword evidence="2" id="KW-1185">Reference proteome</keyword>
<dbReference type="GeneTree" id="ENSGT00940000182373"/>
<dbReference type="AlphaFoldDB" id="A0A8C7YG67"/>
<evidence type="ECO:0000313" key="1">
    <source>
        <dbReference type="Ensembl" id="ENSOSIP00000028125.1"/>
    </source>
</evidence>
<sequence length="98" mass="11137">VSTPHALRRNQASLYRQLERCLSTQTDGEVRIANKLRDMFPSAAWLTVRNILSWCLSDSSPSNTNHDIYEALKDEIQGLQGLRIFTGIPEQQTKSFNS</sequence>
<evidence type="ECO:0000313" key="2">
    <source>
        <dbReference type="Proteomes" id="UP000694383"/>
    </source>
</evidence>
<reference evidence="1" key="1">
    <citation type="submission" date="2025-08" db="UniProtKB">
        <authorList>
            <consortium name="Ensembl"/>
        </authorList>
    </citation>
    <scope>IDENTIFICATION</scope>
</reference>
<reference evidence="1" key="2">
    <citation type="submission" date="2025-09" db="UniProtKB">
        <authorList>
            <consortium name="Ensembl"/>
        </authorList>
    </citation>
    <scope>IDENTIFICATION</scope>
</reference>
<protein>
    <submittedName>
        <fullName evidence="1">Uncharacterized protein</fullName>
    </submittedName>
</protein>
<accession>A0A8C7YG67</accession>
<name>A0A8C7YG67_9TELE</name>
<dbReference type="Proteomes" id="UP000694383">
    <property type="component" value="Unplaced"/>
</dbReference>
<organism evidence="1 2">
    <name type="scientific">Oryzias sinensis</name>
    <name type="common">Chinese medaka</name>
    <dbReference type="NCBI Taxonomy" id="183150"/>
    <lineage>
        <taxon>Eukaryota</taxon>
        <taxon>Metazoa</taxon>
        <taxon>Chordata</taxon>
        <taxon>Craniata</taxon>
        <taxon>Vertebrata</taxon>
        <taxon>Euteleostomi</taxon>
        <taxon>Actinopterygii</taxon>
        <taxon>Neopterygii</taxon>
        <taxon>Teleostei</taxon>
        <taxon>Neoteleostei</taxon>
        <taxon>Acanthomorphata</taxon>
        <taxon>Ovalentaria</taxon>
        <taxon>Atherinomorphae</taxon>
        <taxon>Beloniformes</taxon>
        <taxon>Adrianichthyidae</taxon>
        <taxon>Oryziinae</taxon>
        <taxon>Oryzias</taxon>
    </lineage>
</organism>
<dbReference type="Ensembl" id="ENSOSIT00000029649.1">
    <property type="protein sequence ID" value="ENSOSIP00000028125.1"/>
    <property type="gene ID" value="ENSOSIG00000014677.1"/>
</dbReference>
<proteinExistence type="predicted"/>